<feature type="non-terminal residue" evidence="2">
    <location>
        <position position="154"/>
    </location>
</feature>
<name>A0A2S5T0V9_9BURK</name>
<evidence type="ECO:0000313" key="2">
    <source>
        <dbReference type="EMBL" id="PPE68613.1"/>
    </source>
</evidence>
<protein>
    <submittedName>
        <fullName evidence="2">Uncharacterized protein</fullName>
    </submittedName>
</protein>
<comment type="caution">
    <text evidence="2">The sequence shown here is derived from an EMBL/GenBank/DDBJ whole genome shotgun (WGS) entry which is preliminary data.</text>
</comment>
<organism evidence="2 3">
    <name type="scientific">Caldimonas thermodepolymerans</name>
    <dbReference type="NCBI Taxonomy" id="215580"/>
    <lineage>
        <taxon>Bacteria</taxon>
        <taxon>Pseudomonadati</taxon>
        <taxon>Pseudomonadota</taxon>
        <taxon>Betaproteobacteria</taxon>
        <taxon>Burkholderiales</taxon>
        <taxon>Sphaerotilaceae</taxon>
        <taxon>Caldimonas</taxon>
    </lineage>
</organism>
<accession>A0A2S5T0V9</accession>
<gene>
    <name evidence="2" type="ORF">C1702_16450</name>
</gene>
<evidence type="ECO:0000256" key="1">
    <source>
        <dbReference type="SAM" id="MobiDB-lite"/>
    </source>
</evidence>
<feature type="compositionally biased region" description="Gly residues" evidence="1">
    <location>
        <begin position="145"/>
        <end position="154"/>
    </location>
</feature>
<feature type="region of interest" description="Disordered" evidence="1">
    <location>
        <begin position="134"/>
        <end position="154"/>
    </location>
</feature>
<reference evidence="2 3" key="1">
    <citation type="submission" date="2018-02" db="EMBL/GenBank/DDBJ databases">
        <title>Reclassifiation of [Polyangium] brachysporum DSM 7029 as Guopingzhaonella breviflexa gen. nov., sp. nov., a member of the family Comamonadaceae.</title>
        <authorList>
            <person name="Tang B."/>
        </authorList>
    </citation>
    <scope>NUCLEOTIDE SEQUENCE [LARGE SCALE GENOMIC DNA]</scope>
    <source>
        <strain evidence="2 3">DSM 15344</strain>
    </source>
</reference>
<keyword evidence="3" id="KW-1185">Reference proteome</keyword>
<evidence type="ECO:0000313" key="3">
    <source>
        <dbReference type="Proteomes" id="UP000239406"/>
    </source>
</evidence>
<dbReference type="Proteomes" id="UP000239406">
    <property type="component" value="Unassembled WGS sequence"/>
</dbReference>
<dbReference type="EMBL" id="PSNY01000023">
    <property type="protein sequence ID" value="PPE68613.1"/>
    <property type="molecule type" value="Genomic_DNA"/>
</dbReference>
<sequence>MSYIVLPCSNRLLDRPAAEQVPHRQPQQAIERAGVPVGPHHAARCLEQRAPLGHRALRGAAQHQLQHRQARGMGQRGDVGPHRGRHRDVGGLHLPGLLLALVAGAHQQRQHRGLALAGPLPAADARQRLALARQRTVLGRDGGRRAGSGGGRRR</sequence>
<proteinExistence type="predicted"/>
<dbReference type="AlphaFoldDB" id="A0A2S5T0V9"/>